<evidence type="ECO:0000313" key="2">
    <source>
        <dbReference type="EMBL" id="KAF7404931.1"/>
    </source>
</evidence>
<protein>
    <submittedName>
        <fullName evidence="2">Uncharacterized protein</fullName>
    </submittedName>
</protein>
<comment type="caution">
    <text evidence="2">The sequence shown here is derived from an EMBL/GenBank/DDBJ whole genome shotgun (WGS) entry which is preliminary data.</text>
</comment>
<gene>
    <name evidence="2" type="ORF">HZH66_003837</name>
</gene>
<feature type="compositionally biased region" description="Basic and acidic residues" evidence="1">
    <location>
        <begin position="76"/>
        <end position="97"/>
    </location>
</feature>
<dbReference type="EMBL" id="JACSEA010000003">
    <property type="protein sequence ID" value="KAF7404931.1"/>
    <property type="molecule type" value="Genomic_DNA"/>
</dbReference>
<dbReference type="AlphaFoldDB" id="A0A834KDU6"/>
<sequence>MYRGGGGGGGDDGGGGGGGSSDDAGKRRGGGNWRGGLSDGGAVGLEALLARSFNKDTHLAVIGFLWELLRMDDQTKAAKQTERKSTEKKIEKEEERKRGGKKKTKKWYRKKFAKPLSKEYTLFSLAGDLSETLSKWFTDHSNRRTFKIKDTWSLLEPSIYFKSYDLESGHNPCFPTFSYFSIHKYRTRTRLRLIPYEKVLCIAGGWVPKFQGRLRRADLGIGQAEKQELRAKNEALARGYGKPYSLSIILTRDGGAKVVGRTWGVGVGTGESLKEEVLRELGIV</sequence>
<name>A0A834KDU6_VESVU</name>
<evidence type="ECO:0000313" key="3">
    <source>
        <dbReference type="Proteomes" id="UP000614350"/>
    </source>
</evidence>
<reference evidence="2" key="1">
    <citation type="journal article" date="2020" name="G3 (Bethesda)">
        <title>High-Quality Assemblies for Three Invasive Social Wasps from the &lt;i&gt;Vespula&lt;/i&gt; Genus.</title>
        <authorList>
            <person name="Harrop T.W.R."/>
            <person name="Guhlin J."/>
            <person name="McLaughlin G.M."/>
            <person name="Permina E."/>
            <person name="Stockwell P."/>
            <person name="Gilligan J."/>
            <person name="Le Lec M.F."/>
            <person name="Gruber M.A.M."/>
            <person name="Quinn O."/>
            <person name="Lovegrove M."/>
            <person name="Duncan E.J."/>
            <person name="Remnant E.J."/>
            <person name="Van Eeckhoven J."/>
            <person name="Graham B."/>
            <person name="Knapp R.A."/>
            <person name="Langford K.W."/>
            <person name="Kronenberg Z."/>
            <person name="Press M.O."/>
            <person name="Eacker S.M."/>
            <person name="Wilson-Rankin E.E."/>
            <person name="Purcell J."/>
            <person name="Lester P.J."/>
            <person name="Dearden P.K."/>
        </authorList>
    </citation>
    <scope>NUCLEOTIDE SEQUENCE</scope>
    <source>
        <strain evidence="2">Marl-1</strain>
    </source>
</reference>
<organism evidence="2 3">
    <name type="scientific">Vespula vulgaris</name>
    <name type="common">Yellow jacket</name>
    <name type="synonym">Wasp</name>
    <dbReference type="NCBI Taxonomy" id="7454"/>
    <lineage>
        <taxon>Eukaryota</taxon>
        <taxon>Metazoa</taxon>
        <taxon>Ecdysozoa</taxon>
        <taxon>Arthropoda</taxon>
        <taxon>Hexapoda</taxon>
        <taxon>Insecta</taxon>
        <taxon>Pterygota</taxon>
        <taxon>Neoptera</taxon>
        <taxon>Endopterygota</taxon>
        <taxon>Hymenoptera</taxon>
        <taxon>Apocrita</taxon>
        <taxon>Aculeata</taxon>
        <taxon>Vespoidea</taxon>
        <taxon>Vespidae</taxon>
        <taxon>Vespinae</taxon>
        <taxon>Vespula</taxon>
    </lineage>
</organism>
<feature type="compositionally biased region" description="Gly residues" evidence="1">
    <location>
        <begin position="1"/>
        <end position="20"/>
    </location>
</feature>
<evidence type="ECO:0000256" key="1">
    <source>
        <dbReference type="SAM" id="MobiDB-lite"/>
    </source>
</evidence>
<accession>A0A834KDU6</accession>
<keyword evidence="3" id="KW-1185">Reference proteome</keyword>
<feature type="region of interest" description="Disordered" evidence="1">
    <location>
        <begin position="76"/>
        <end position="102"/>
    </location>
</feature>
<proteinExistence type="predicted"/>
<dbReference type="Proteomes" id="UP000614350">
    <property type="component" value="Unassembled WGS sequence"/>
</dbReference>
<feature type="region of interest" description="Disordered" evidence="1">
    <location>
        <begin position="1"/>
        <end position="36"/>
    </location>
</feature>